<dbReference type="SMART" id="SM00220">
    <property type="entry name" value="S_TKc"/>
    <property type="match status" value="1"/>
</dbReference>
<evidence type="ECO:0000256" key="2">
    <source>
        <dbReference type="ARBA" id="ARBA00005505"/>
    </source>
</evidence>
<protein>
    <recommendedName>
        <fullName evidence="3">non-specific serine/threonine protein kinase</fullName>
        <ecNumber evidence="3">2.7.11.1</ecNumber>
    </recommendedName>
</protein>
<gene>
    <name evidence="13" type="ORF">WMY93_001701</name>
</gene>
<keyword evidence="14" id="KW-1185">Reference proteome</keyword>
<organism evidence="13 14">
    <name type="scientific">Mugilogobius chulae</name>
    <name type="common">yellowstripe goby</name>
    <dbReference type="NCBI Taxonomy" id="88201"/>
    <lineage>
        <taxon>Eukaryota</taxon>
        <taxon>Metazoa</taxon>
        <taxon>Chordata</taxon>
        <taxon>Craniata</taxon>
        <taxon>Vertebrata</taxon>
        <taxon>Euteleostomi</taxon>
        <taxon>Actinopterygii</taxon>
        <taxon>Neopterygii</taxon>
        <taxon>Teleostei</taxon>
        <taxon>Neoteleostei</taxon>
        <taxon>Acanthomorphata</taxon>
        <taxon>Gobiaria</taxon>
        <taxon>Gobiiformes</taxon>
        <taxon>Gobioidei</taxon>
        <taxon>Gobiidae</taxon>
        <taxon>Gobionellinae</taxon>
        <taxon>Mugilogobius</taxon>
    </lineage>
</organism>
<dbReference type="GO" id="GO:0005737">
    <property type="term" value="C:cytoplasm"/>
    <property type="evidence" value="ECO:0007669"/>
    <property type="project" value="TreeGrafter"/>
</dbReference>
<dbReference type="PROSITE" id="PS50011">
    <property type="entry name" value="PROTEIN_KINASE_DOM"/>
    <property type="match status" value="1"/>
</dbReference>
<dbReference type="Proteomes" id="UP001460270">
    <property type="component" value="Unassembled WGS sequence"/>
</dbReference>
<evidence type="ECO:0000256" key="9">
    <source>
        <dbReference type="ARBA" id="ARBA00047899"/>
    </source>
</evidence>
<comment type="similarity">
    <text evidence="2">Belongs to the protein kinase superfamily. CAMK Ser/Thr protein kinase family. PIM subfamily.</text>
</comment>
<evidence type="ECO:0000256" key="5">
    <source>
        <dbReference type="ARBA" id="ARBA00022679"/>
    </source>
</evidence>
<keyword evidence="5" id="KW-0808">Transferase</keyword>
<feature type="region of interest" description="Disordered" evidence="11">
    <location>
        <begin position="96"/>
        <end position="128"/>
    </location>
</feature>
<evidence type="ECO:0000256" key="7">
    <source>
        <dbReference type="ARBA" id="ARBA00022777"/>
    </source>
</evidence>
<dbReference type="EMBL" id="JBBPFD010000002">
    <property type="protein sequence ID" value="KAK7938375.1"/>
    <property type="molecule type" value="Genomic_DNA"/>
</dbReference>
<comment type="catalytic activity">
    <reaction evidence="10">
        <text>L-seryl-[protein] + ATP = O-phospho-L-seryl-[protein] + ADP + H(+)</text>
        <dbReference type="Rhea" id="RHEA:17989"/>
        <dbReference type="Rhea" id="RHEA-COMP:9863"/>
        <dbReference type="Rhea" id="RHEA-COMP:11604"/>
        <dbReference type="ChEBI" id="CHEBI:15378"/>
        <dbReference type="ChEBI" id="CHEBI:29999"/>
        <dbReference type="ChEBI" id="CHEBI:30616"/>
        <dbReference type="ChEBI" id="CHEBI:83421"/>
        <dbReference type="ChEBI" id="CHEBI:456216"/>
        <dbReference type="EC" id="2.7.11.1"/>
    </reaction>
</comment>
<reference evidence="14" key="1">
    <citation type="submission" date="2024-04" db="EMBL/GenBank/DDBJ databases">
        <title>Salinicola lusitanus LLJ914,a marine bacterium isolated from the Okinawa Trough.</title>
        <authorList>
            <person name="Li J."/>
        </authorList>
    </citation>
    <scope>NUCLEOTIDE SEQUENCE [LARGE SCALE GENOMIC DNA]</scope>
</reference>
<evidence type="ECO:0000256" key="6">
    <source>
        <dbReference type="ARBA" id="ARBA00022741"/>
    </source>
</evidence>
<dbReference type="GO" id="GO:0005524">
    <property type="term" value="F:ATP binding"/>
    <property type="evidence" value="ECO:0007669"/>
    <property type="project" value="UniProtKB-KW"/>
</dbReference>
<dbReference type="InterPro" id="IPR011009">
    <property type="entry name" value="Kinase-like_dom_sf"/>
</dbReference>
<dbReference type="InterPro" id="IPR008266">
    <property type="entry name" value="Tyr_kinase_AS"/>
</dbReference>
<name>A0AAW0Q001_9GOBI</name>
<comment type="caution">
    <text evidence="13">The sequence shown here is derived from an EMBL/GenBank/DDBJ whole genome shotgun (WGS) entry which is preliminary data.</text>
</comment>
<evidence type="ECO:0000256" key="1">
    <source>
        <dbReference type="ARBA" id="ARBA00004340"/>
    </source>
</evidence>
<dbReference type="PANTHER" id="PTHR22984">
    <property type="entry name" value="SERINE/THREONINE-PROTEIN KINASE PIM"/>
    <property type="match status" value="1"/>
</dbReference>
<dbReference type="Gene3D" id="3.30.200.20">
    <property type="entry name" value="Phosphorylase Kinase, domain 1"/>
    <property type="match status" value="1"/>
</dbReference>
<evidence type="ECO:0000256" key="4">
    <source>
        <dbReference type="ARBA" id="ARBA00022527"/>
    </source>
</evidence>
<keyword evidence="8" id="KW-0067">ATP-binding</keyword>
<sequence>MRRNTCHHPQKNPTLLMGVQSFSTWFWKASVAFVFVRDSFTYCDVKLGDITVATAPEQVHFGTPSVSPRASNREAASALEILSRLRSLRRGEELVSENPEVEIHADSELETDSEPEPGPSGLSCTHHRALGSDGRIVYNKRSREEAVSLIGGPSKRSRSTSPILEKTIAEGRRRGRSRHTTGSSSEDKDDPEEGCSMTTHTLDYAPKEKLYTKYKVTHPVWAGESSEVHAGGRQKDKFEVFFKFIPKHLVRFIEQKGLRVPMEVHLLTLVGAGLKSFSCKVTPCLMDWYDLGDEVVLVFERPEPCADLLTFIKTIGPNGIHISLAKILFRQLVEEAILMEKKGIFHRDIRPDNVLVETGHIVPWARFVDFGSATTFTPGQMFDEPQGAVQYASPEWFREHKYTAGPTTVWQMGLLLYAMLFNRKPLINERTIASMRRAPIPRTIPEDCRDLLRGCLAKTQTNASRCNR</sequence>
<dbReference type="GO" id="GO:0004674">
    <property type="term" value="F:protein serine/threonine kinase activity"/>
    <property type="evidence" value="ECO:0007669"/>
    <property type="project" value="UniProtKB-KW"/>
</dbReference>
<keyword evidence="6" id="KW-0547">Nucleotide-binding</keyword>
<dbReference type="Pfam" id="PF00069">
    <property type="entry name" value="Pkinase"/>
    <property type="match status" value="1"/>
</dbReference>
<dbReference type="AlphaFoldDB" id="A0AAW0Q001"/>
<feature type="domain" description="Protein kinase" evidence="12">
    <location>
        <begin position="214"/>
        <end position="468"/>
    </location>
</feature>
<comment type="catalytic activity">
    <reaction evidence="9">
        <text>L-threonyl-[protein] + ATP = O-phospho-L-threonyl-[protein] + ADP + H(+)</text>
        <dbReference type="Rhea" id="RHEA:46608"/>
        <dbReference type="Rhea" id="RHEA-COMP:11060"/>
        <dbReference type="Rhea" id="RHEA-COMP:11605"/>
        <dbReference type="ChEBI" id="CHEBI:15378"/>
        <dbReference type="ChEBI" id="CHEBI:30013"/>
        <dbReference type="ChEBI" id="CHEBI:30616"/>
        <dbReference type="ChEBI" id="CHEBI:61977"/>
        <dbReference type="ChEBI" id="CHEBI:456216"/>
        <dbReference type="EC" id="2.7.11.1"/>
    </reaction>
</comment>
<accession>A0AAW0Q001</accession>
<evidence type="ECO:0000313" key="14">
    <source>
        <dbReference type="Proteomes" id="UP001460270"/>
    </source>
</evidence>
<evidence type="ECO:0000259" key="12">
    <source>
        <dbReference type="PROSITE" id="PS50011"/>
    </source>
</evidence>
<dbReference type="SUPFAM" id="SSF56112">
    <property type="entry name" value="Protein kinase-like (PK-like)"/>
    <property type="match status" value="1"/>
</dbReference>
<comment type="subcellular location">
    <subcellularLocation>
        <location evidence="1">Host cell</location>
    </subcellularLocation>
</comment>
<evidence type="ECO:0000256" key="11">
    <source>
        <dbReference type="SAM" id="MobiDB-lite"/>
    </source>
</evidence>
<evidence type="ECO:0000256" key="8">
    <source>
        <dbReference type="ARBA" id="ARBA00022840"/>
    </source>
</evidence>
<dbReference type="GO" id="GO:0043657">
    <property type="term" value="C:host cell"/>
    <property type="evidence" value="ECO:0007669"/>
    <property type="project" value="UniProtKB-SubCell"/>
</dbReference>
<dbReference type="EC" id="2.7.11.1" evidence="3"/>
<proteinExistence type="inferred from homology"/>
<keyword evidence="4" id="KW-0723">Serine/threonine-protein kinase</keyword>
<evidence type="ECO:0000313" key="13">
    <source>
        <dbReference type="EMBL" id="KAK7938375.1"/>
    </source>
</evidence>
<feature type="region of interest" description="Disordered" evidence="11">
    <location>
        <begin position="147"/>
        <end position="199"/>
    </location>
</feature>
<dbReference type="Gene3D" id="1.10.510.10">
    <property type="entry name" value="Transferase(Phosphotransferase) domain 1"/>
    <property type="match status" value="1"/>
</dbReference>
<dbReference type="InterPro" id="IPR000719">
    <property type="entry name" value="Prot_kinase_dom"/>
</dbReference>
<dbReference type="PANTHER" id="PTHR22984:SF25">
    <property type="entry name" value="PROTEIN KINASE DOMAIN-CONTAINING PROTEIN"/>
    <property type="match status" value="1"/>
</dbReference>
<evidence type="ECO:0000256" key="3">
    <source>
        <dbReference type="ARBA" id="ARBA00012513"/>
    </source>
</evidence>
<keyword evidence="7" id="KW-0418">Kinase</keyword>
<evidence type="ECO:0000256" key="10">
    <source>
        <dbReference type="ARBA" id="ARBA00048679"/>
    </source>
</evidence>
<dbReference type="InterPro" id="IPR051138">
    <property type="entry name" value="PIM_Ser/Thr_kinase"/>
</dbReference>
<dbReference type="PROSITE" id="PS00109">
    <property type="entry name" value="PROTEIN_KINASE_TYR"/>
    <property type="match status" value="1"/>
</dbReference>